<evidence type="ECO:0000256" key="1">
    <source>
        <dbReference type="ARBA" id="ARBA00004651"/>
    </source>
</evidence>
<evidence type="ECO:0000256" key="2">
    <source>
        <dbReference type="ARBA" id="ARBA00022448"/>
    </source>
</evidence>
<keyword evidence="6 8" id="KW-1133">Transmembrane helix</keyword>
<name>A0ABU7RJP5_9BACT</name>
<keyword evidence="4" id="KW-0997">Cell inner membrane</keyword>
<feature type="transmembrane region" description="Helical" evidence="8">
    <location>
        <begin position="265"/>
        <end position="284"/>
    </location>
</feature>
<comment type="caution">
    <text evidence="9">The sequence shown here is derived from an EMBL/GenBank/DDBJ whole genome shotgun (WGS) entry which is preliminary data.</text>
</comment>
<reference evidence="9 10" key="1">
    <citation type="submission" date="2024-01" db="EMBL/GenBank/DDBJ databases">
        <title>Niabella digestum sp. nov., isolated from waste digestion system.</title>
        <authorList>
            <person name="Zhang L."/>
        </authorList>
    </citation>
    <scope>NUCLEOTIDE SEQUENCE [LARGE SCALE GENOMIC DNA]</scope>
    <source>
        <strain evidence="9 10">A18</strain>
    </source>
</reference>
<evidence type="ECO:0000256" key="5">
    <source>
        <dbReference type="ARBA" id="ARBA00022692"/>
    </source>
</evidence>
<evidence type="ECO:0000313" key="10">
    <source>
        <dbReference type="Proteomes" id="UP001357452"/>
    </source>
</evidence>
<evidence type="ECO:0000256" key="3">
    <source>
        <dbReference type="ARBA" id="ARBA00022475"/>
    </source>
</evidence>
<organism evidence="9 10">
    <name type="scientific">Niabella digestorum</name>
    <dbReference type="NCBI Taxonomy" id="3117701"/>
    <lineage>
        <taxon>Bacteria</taxon>
        <taxon>Pseudomonadati</taxon>
        <taxon>Bacteroidota</taxon>
        <taxon>Chitinophagia</taxon>
        <taxon>Chitinophagales</taxon>
        <taxon>Chitinophagaceae</taxon>
        <taxon>Niabella</taxon>
    </lineage>
</organism>
<dbReference type="RefSeq" id="WP_330975609.1">
    <property type="nucleotide sequence ID" value="NZ_JAZGLY010000009.1"/>
</dbReference>
<evidence type="ECO:0000256" key="7">
    <source>
        <dbReference type="ARBA" id="ARBA00023136"/>
    </source>
</evidence>
<dbReference type="Pfam" id="PF02653">
    <property type="entry name" value="BPD_transp_2"/>
    <property type="match status" value="1"/>
</dbReference>
<feature type="transmembrane region" description="Helical" evidence="8">
    <location>
        <begin position="211"/>
        <end position="230"/>
    </location>
</feature>
<protein>
    <submittedName>
        <fullName evidence="9">ABC transporter permease</fullName>
    </submittedName>
</protein>
<keyword evidence="10" id="KW-1185">Reference proteome</keyword>
<feature type="transmembrane region" description="Helical" evidence="8">
    <location>
        <begin position="236"/>
        <end position="258"/>
    </location>
</feature>
<evidence type="ECO:0000313" key="9">
    <source>
        <dbReference type="EMBL" id="MEE6188203.1"/>
    </source>
</evidence>
<keyword evidence="3" id="KW-1003">Cell membrane</keyword>
<sequence>MKAEKISRSFSQYNTLIIFIVMLVISGFITDNFFTANNISNLLRQSAPIGLVSLGMLLVILTGGIDLSVGSVVAMIGVTFSLLSYEVYYPYAFLLSILIGLVVGSISGFLVSYRRIAPFIVTLAMMSMVRGAGYLLSKGAPISVGPYSQKILVLGTGTLLGIPVSALILFSIFIMLHVLLKYNIFGRIVLAIGSNEEAVRLSGINVKRTKFAVYVICAGITALAGLLMVGRTGVGTANIGVGLELDAIAAVVIGGASLAGGKGSVVNTLLGVFILSMIGNVMNLLDITSYLQQIIKGIIIIAAVVFQRN</sequence>
<dbReference type="Proteomes" id="UP001357452">
    <property type="component" value="Unassembled WGS sequence"/>
</dbReference>
<dbReference type="PANTHER" id="PTHR32196:SF21">
    <property type="entry name" value="ABC TRANSPORTER PERMEASE PROTEIN YPHD-RELATED"/>
    <property type="match status" value="1"/>
</dbReference>
<accession>A0ABU7RJP5</accession>
<gene>
    <name evidence="9" type="ORF">V2H41_13060</name>
</gene>
<keyword evidence="7 8" id="KW-0472">Membrane</keyword>
<evidence type="ECO:0000256" key="6">
    <source>
        <dbReference type="ARBA" id="ARBA00022989"/>
    </source>
</evidence>
<keyword evidence="2" id="KW-0813">Transport</keyword>
<dbReference type="EMBL" id="JAZGLY010000009">
    <property type="protein sequence ID" value="MEE6188203.1"/>
    <property type="molecule type" value="Genomic_DNA"/>
</dbReference>
<keyword evidence="5 8" id="KW-0812">Transmembrane</keyword>
<feature type="transmembrane region" description="Helical" evidence="8">
    <location>
        <begin position="91"/>
        <end position="111"/>
    </location>
</feature>
<feature type="transmembrane region" description="Helical" evidence="8">
    <location>
        <begin position="118"/>
        <end position="137"/>
    </location>
</feature>
<feature type="transmembrane region" description="Helical" evidence="8">
    <location>
        <begin position="157"/>
        <end position="180"/>
    </location>
</feature>
<evidence type="ECO:0000256" key="8">
    <source>
        <dbReference type="SAM" id="Phobius"/>
    </source>
</evidence>
<dbReference type="InterPro" id="IPR001851">
    <property type="entry name" value="ABC_transp_permease"/>
</dbReference>
<evidence type="ECO:0000256" key="4">
    <source>
        <dbReference type="ARBA" id="ARBA00022519"/>
    </source>
</evidence>
<feature type="transmembrane region" description="Helical" evidence="8">
    <location>
        <begin position="12"/>
        <end position="30"/>
    </location>
</feature>
<comment type="subcellular location">
    <subcellularLocation>
        <location evidence="1">Cell membrane</location>
        <topology evidence="1">Multi-pass membrane protein</topology>
    </subcellularLocation>
</comment>
<dbReference type="CDD" id="cd06579">
    <property type="entry name" value="TM_PBP1_transp_AraH_like"/>
    <property type="match status" value="1"/>
</dbReference>
<proteinExistence type="predicted"/>
<dbReference type="PANTHER" id="PTHR32196">
    <property type="entry name" value="ABC TRANSPORTER PERMEASE PROTEIN YPHD-RELATED-RELATED"/>
    <property type="match status" value="1"/>
</dbReference>
<feature type="transmembrane region" description="Helical" evidence="8">
    <location>
        <begin position="290"/>
        <end position="306"/>
    </location>
</feature>